<dbReference type="InterPro" id="IPR000182">
    <property type="entry name" value="GNAT_dom"/>
</dbReference>
<dbReference type="InterPro" id="IPR050680">
    <property type="entry name" value="YpeA/RimI_acetyltransf"/>
</dbReference>
<dbReference type="SUPFAM" id="SSF55729">
    <property type="entry name" value="Acyl-CoA N-acyltransferases (Nat)"/>
    <property type="match status" value="1"/>
</dbReference>
<evidence type="ECO:0000256" key="1">
    <source>
        <dbReference type="ARBA" id="ARBA00022679"/>
    </source>
</evidence>
<dbReference type="PANTHER" id="PTHR43420">
    <property type="entry name" value="ACETYLTRANSFERASE"/>
    <property type="match status" value="1"/>
</dbReference>
<feature type="domain" description="N-acetyltransferase" evidence="3">
    <location>
        <begin position="19"/>
        <end position="191"/>
    </location>
</feature>
<evidence type="ECO:0000256" key="2">
    <source>
        <dbReference type="ARBA" id="ARBA00023315"/>
    </source>
</evidence>
<reference evidence="4 5" key="1">
    <citation type="submission" date="2020-10" db="EMBL/GenBank/DDBJ databases">
        <title>Streptomyces ferrugineus complate genome analysis.</title>
        <authorList>
            <person name="Anwar N."/>
        </authorList>
    </citation>
    <scope>NUCLEOTIDE SEQUENCE [LARGE SCALE GENOMIC DNA]</scope>
    <source>
        <strain evidence="4 5">CCTCC AA2014009</strain>
    </source>
</reference>
<dbReference type="Proteomes" id="UP000594205">
    <property type="component" value="Chromosome"/>
</dbReference>
<keyword evidence="2" id="KW-0012">Acyltransferase</keyword>
<dbReference type="KEGG" id="sfeu:IM697_02670"/>
<protein>
    <submittedName>
        <fullName evidence="4">GNAT family N-acetyltransferase</fullName>
    </submittedName>
</protein>
<evidence type="ECO:0000259" key="3">
    <source>
        <dbReference type="PROSITE" id="PS51186"/>
    </source>
</evidence>
<accession>A0A7M2SPG4</accession>
<keyword evidence="1 4" id="KW-0808">Transferase</keyword>
<dbReference type="EMBL" id="CP063373">
    <property type="protein sequence ID" value="QOV37363.1"/>
    <property type="molecule type" value="Genomic_DNA"/>
</dbReference>
<dbReference type="PROSITE" id="PS51186">
    <property type="entry name" value="GNAT"/>
    <property type="match status" value="1"/>
</dbReference>
<sequence>MSYPGTTVAVMCTMSPGAYVIRSIRADEWPAAKELRLAALRDPVAPLAFLETYEEALARPDSFWQERAAGACEGADGAQQIVAEGPDGGWVGTLTVLLEEPGATDWAGFPVERKQGHVVGVFVRPEERGSGLTDVLFDAGLEWAWARGAERVRLIVHEENGRAQRFYRRAGFVPSGLVVPLTGKPEEKELEFVLERP</sequence>
<dbReference type="Gene3D" id="3.40.630.30">
    <property type="match status" value="1"/>
</dbReference>
<dbReference type="CDD" id="cd04301">
    <property type="entry name" value="NAT_SF"/>
    <property type="match status" value="1"/>
</dbReference>
<dbReference type="PANTHER" id="PTHR43420:SF44">
    <property type="entry name" value="ACETYLTRANSFERASE YPEA"/>
    <property type="match status" value="1"/>
</dbReference>
<gene>
    <name evidence="4" type="ORF">IM697_02670</name>
</gene>
<name>A0A7M2SPG4_9ACTN</name>
<dbReference type="AlphaFoldDB" id="A0A7M2SPG4"/>
<dbReference type="GO" id="GO:0016747">
    <property type="term" value="F:acyltransferase activity, transferring groups other than amino-acyl groups"/>
    <property type="evidence" value="ECO:0007669"/>
    <property type="project" value="InterPro"/>
</dbReference>
<keyword evidence="5" id="KW-1185">Reference proteome</keyword>
<proteinExistence type="predicted"/>
<organism evidence="4 5">
    <name type="scientific">Streptomyces ferrugineus</name>
    <dbReference type="NCBI Taxonomy" id="1413221"/>
    <lineage>
        <taxon>Bacteria</taxon>
        <taxon>Bacillati</taxon>
        <taxon>Actinomycetota</taxon>
        <taxon>Actinomycetes</taxon>
        <taxon>Kitasatosporales</taxon>
        <taxon>Streptomycetaceae</taxon>
        <taxon>Streptomyces</taxon>
    </lineage>
</organism>
<evidence type="ECO:0000313" key="5">
    <source>
        <dbReference type="Proteomes" id="UP000594205"/>
    </source>
</evidence>
<dbReference type="Pfam" id="PF00583">
    <property type="entry name" value="Acetyltransf_1"/>
    <property type="match status" value="1"/>
</dbReference>
<dbReference type="InterPro" id="IPR016181">
    <property type="entry name" value="Acyl_CoA_acyltransferase"/>
</dbReference>
<evidence type="ECO:0000313" key="4">
    <source>
        <dbReference type="EMBL" id="QOV37363.1"/>
    </source>
</evidence>